<dbReference type="EMBL" id="WVUK01000002">
    <property type="protein sequence ID" value="KAF7496685.1"/>
    <property type="molecule type" value="Genomic_DNA"/>
</dbReference>
<evidence type="ECO:0000313" key="4">
    <source>
        <dbReference type="EnsemblMetazoa" id="KAF7496685.1"/>
    </source>
</evidence>
<dbReference type="InterPro" id="IPR052976">
    <property type="entry name" value="Scoloptoxin-like"/>
</dbReference>
<proteinExistence type="predicted"/>
<evidence type="ECO:0000256" key="1">
    <source>
        <dbReference type="SAM" id="MobiDB-lite"/>
    </source>
</evidence>
<feature type="compositionally biased region" description="Basic residues" evidence="1">
    <location>
        <begin position="439"/>
        <end position="463"/>
    </location>
</feature>
<dbReference type="PANTHER" id="PTHR22933:SF43">
    <property type="entry name" value="LP10131P"/>
    <property type="match status" value="1"/>
</dbReference>
<dbReference type="OrthoDB" id="6514762at2759"/>
<evidence type="ECO:0000259" key="2">
    <source>
        <dbReference type="PROSITE" id="PS50940"/>
    </source>
</evidence>
<dbReference type="SUPFAM" id="SSF57625">
    <property type="entry name" value="Invertebrate chitin-binding proteins"/>
    <property type="match status" value="1"/>
</dbReference>
<name>A0A834RI84_SARSC</name>
<dbReference type="GO" id="GO:0008061">
    <property type="term" value="F:chitin binding"/>
    <property type="evidence" value="ECO:0007669"/>
    <property type="project" value="InterPro"/>
</dbReference>
<organism evidence="3">
    <name type="scientific">Sarcoptes scabiei</name>
    <name type="common">Itch mite</name>
    <name type="synonym">Acarus scabiei</name>
    <dbReference type="NCBI Taxonomy" id="52283"/>
    <lineage>
        <taxon>Eukaryota</taxon>
        <taxon>Metazoa</taxon>
        <taxon>Ecdysozoa</taxon>
        <taxon>Arthropoda</taxon>
        <taxon>Chelicerata</taxon>
        <taxon>Arachnida</taxon>
        <taxon>Acari</taxon>
        <taxon>Acariformes</taxon>
        <taxon>Sarcoptiformes</taxon>
        <taxon>Astigmata</taxon>
        <taxon>Psoroptidia</taxon>
        <taxon>Sarcoptoidea</taxon>
        <taxon>Sarcoptidae</taxon>
        <taxon>Sarcoptinae</taxon>
        <taxon>Sarcoptes</taxon>
    </lineage>
</organism>
<accession>A0A834RI84</accession>
<dbReference type="EnsemblMetazoa" id="SSS_4490s_mrna">
    <property type="protein sequence ID" value="KAF7496685.1"/>
    <property type="gene ID" value="SSS_4490"/>
</dbReference>
<protein>
    <recommendedName>
        <fullName evidence="2">Chitin-binding type-2 domain-containing protein</fullName>
    </recommendedName>
</protein>
<dbReference type="SMART" id="SM00494">
    <property type="entry name" value="ChtBD2"/>
    <property type="match status" value="1"/>
</dbReference>
<dbReference type="Proteomes" id="UP000070412">
    <property type="component" value="Unassembled WGS sequence"/>
</dbReference>
<dbReference type="Gene3D" id="2.170.140.10">
    <property type="entry name" value="Chitin binding domain"/>
    <property type="match status" value="1"/>
</dbReference>
<dbReference type="Pfam" id="PF01607">
    <property type="entry name" value="CBM_14"/>
    <property type="match status" value="1"/>
</dbReference>
<gene>
    <name evidence="3" type="ORF">SSS_4490</name>
</gene>
<reference evidence="5" key="1">
    <citation type="journal article" date="2020" name="PLoS Negl. Trop. Dis.">
        <title>High-quality nuclear genome for Sarcoptes scabiei-A critical resource for a neglected parasite.</title>
        <authorList>
            <person name="Korhonen P.K."/>
            <person name="Gasser R.B."/>
            <person name="Ma G."/>
            <person name="Wang T."/>
            <person name="Stroehlein A.J."/>
            <person name="Young N.D."/>
            <person name="Ang C.S."/>
            <person name="Fernando D.D."/>
            <person name="Lu H.C."/>
            <person name="Taylor S."/>
            <person name="Reynolds S.L."/>
            <person name="Mofiz E."/>
            <person name="Najaraj S.H."/>
            <person name="Gowda H."/>
            <person name="Madugundu A."/>
            <person name="Renuse S."/>
            <person name="Holt D."/>
            <person name="Pandey A."/>
            <person name="Papenfuss A.T."/>
            <person name="Fischer K."/>
        </authorList>
    </citation>
    <scope>NUCLEOTIDE SEQUENCE [LARGE SCALE GENOMIC DNA]</scope>
</reference>
<feature type="region of interest" description="Disordered" evidence="1">
    <location>
        <begin position="419"/>
        <end position="470"/>
    </location>
</feature>
<reference evidence="4" key="3">
    <citation type="submission" date="2022-06" db="UniProtKB">
        <authorList>
            <consortium name="EnsemblMetazoa"/>
        </authorList>
    </citation>
    <scope>IDENTIFICATION</scope>
</reference>
<dbReference type="PANTHER" id="PTHR22933">
    <property type="entry name" value="FI18007P1-RELATED"/>
    <property type="match status" value="1"/>
</dbReference>
<sequence length="606" mass="69375">MKFRRSNDLAMLPSSNLSSLKLKNKKLFKKVIKYRKKTPMVTSGVSDNFGEYRSDDSFDHSLLDTPIVLIKREKIICLGSIKSNESDSITPKCFYTTENKEDSLENLSPPIVESSNSIANSESDLLNTEESSDERHFRHYIPPLIVPQTTSKLFLKRIGIFTENKPSDETKMSDDNGPIDLNPLNSNPLKMDIFSISTTIAPILERKETVYDFEENSRKMPIPILDQMKCNQTSSKDVEDFQKRMYLNVYEYPQSGSDCENNATIVAETEKSPEYYQLVQNDRDSEIKTDDIESKPNEIDQVDSIIILAKNDDRIVERDDSTTEPSIEYRSNLANIEKNQTKEEMTTSVKDLWQVGRRKKSMSILSRQSSENEIKINSNDTIVSTEHNINQQEARRIDNRSTLRIPKLLLPKVNRPAMYSLNGYVPKPSLQRPISRSNTTRKKKNRRMKNSKNKSKKLRKNRLNSKENSLITDSWSNLDSNKMTGKQNDYENDFDYDNESESDLIETSESIAHSLANLQEKRKILSKSMRKNLGLTAPKASLSSIPKTSFDCGGKRADGVYADQETGCQVWHICQNGQMHSFLCPIGTIFNSKNRVCDWWYNTACG</sequence>
<feature type="domain" description="Chitin-binding type-2" evidence="2">
    <location>
        <begin position="549"/>
        <end position="606"/>
    </location>
</feature>
<reference evidence="3" key="2">
    <citation type="submission" date="2020-01" db="EMBL/GenBank/DDBJ databases">
        <authorList>
            <person name="Korhonen P.K.K."/>
            <person name="Guangxu M.G."/>
            <person name="Wang T.W."/>
            <person name="Stroehlein A.J.S."/>
            <person name="Young N.D."/>
            <person name="Ang C.-S.A."/>
            <person name="Fernando D.W.F."/>
            <person name="Lu H.L."/>
            <person name="Taylor S.T."/>
            <person name="Ehtesham M.E.M."/>
            <person name="Najaraj S.H.N."/>
            <person name="Harsha G.H.G."/>
            <person name="Madugundu A.M."/>
            <person name="Renuse S.R."/>
            <person name="Holt D.H."/>
            <person name="Pandey A.P."/>
            <person name="Papenfuss A.P."/>
            <person name="Gasser R.B.G."/>
            <person name="Fischer K.F."/>
        </authorList>
    </citation>
    <scope>NUCLEOTIDE SEQUENCE</scope>
    <source>
        <strain evidence="3">SSS_KF_BRIS2020</strain>
    </source>
</reference>
<evidence type="ECO:0000313" key="5">
    <source>
        <dbReference type="Proteomes" id="UP000070412"/>
    </source>
</evidence>
<dbReference type="InterPro" id="IPR036508">
    <property type="entry name" value="Chitin-bd_dom_sf"/>
</dbReference>
<evidence type="ECO:0000313" key="3">
    <source>
        <dbReference type="EMBL" id="KAF7496685.1"/>
    </source>
</evidence>
<dbReference type="InterPro" id="IPR002557">
    <property type="entry name" value="Chitin-bd_dom"/>
</dbReference>
<dbReference type="AlphaFoldDB" id="A0A834RI84"/>
<keyword evidence="5" id="KW-1185">Reference proteome</keyword>
<dbReference type="GO" id="GO:0005576">
    <property type="term" value="C:extracellular region"/>
    <property type="evidence" value="ECO:0007669"/>
    <property type="project" value="InterPro"/>
</dbReference>
<dbReference type="PROSITE" id="PS50940">
    <property type="entry name" value="CHIT_BIND_II"/>
    <property type="match status" value="1"/>
</dbReference>